<dbReference type="Bgee" id="ENSXETG00000015214">
    <property type="expression patterns" value="Expressed in testis and 14 other cell types or tissues"/>
</dbReference>
<dbReference type="eggNOG" id="ENOG502QW1I">
    <property type="taxonomic scope" value="Eukaryota"/>
</dbReference>
<gene>
    <name evidence="4 6 7" type="primary">slf2</name>
</gene>
<dbReference type="PANTHER" id="PTHR16046">
    <property type="entry name" value="SMC5-SMC6 COMPLEX LOCALIZATION FACTOR 2"/>
    <property type="match status" value="1"/>
</dbReference>
<dbReference type="Ensembl" id="ENSXETT00000033286">
    <property type="protein sequence ID" value="ENSXETP00000033286"/>
    <property type="gene ID" value="ENSXETG00000015214"/>
</dbReference>
<feature type="region of interest" description="Disordered" evidence="2">
    <location>
        <begin position="1"/>
        <end position="30"/>
    </location>
</feature>
<dbReference type="InterPro" id="IPR044276">
    <property type="entry name" value="CANIN_dom"/>
</dbReference>
<evidence type="ECO:0000259" key="3">
    <source>
        <dbReference type="Pfam" id="PF14816"/>
    </source>
</evidence>
<dbReference type="InterPro" id="IPR026161">
    <property type="entry name" value="FAM178"/>
</dbReference>
<sequence>MTRRGSSLSQGSRDSAHLFPGVGQSVDRSAKNQHITAFFKPALRTDSCKLELSQAEDGCLKKLSSAKRQKRLPVKSPNRSPIMEAFLQRGKSEKLSALIGKHNCDGTISEGDSSNLDDRHVVSKRRLFSNDVPNTENKRRDEENKSELFNHCKFFEQNNGCSGGDVSKPKIHFFTSEAKGQARCLSLEHEGSVSPEKGKENILLITRGLCSLVKENESTGTVLLVESTSQSLSSDSSKACEDMEAESIPSQEPSSSSSFSESDSSFESFSFSTKRPKRLKTKFRKRSSSSDEEALMSLENYLKPKPTALPSTPQQPLPSTSPFSSPMTPFLNNNCIAATPEQYANSLSRLVKEKKESERVKEIEKKLQEDIEKGQSMQFLDTECDTDEGDIEDEHREFLQKYSIDLNGIPDQPPGEEIFHLDKSGLIFNHHTLDLRNSEYSAQSSEENVIFRCGAENQFILATEGFLSFLYRYKTCPVVLMKWMFQIVAVHPSYTIGIKLLNTLIKITSNNLSNSKQNEAPWMPSLLDVATVFMNMGVDFDMLFPLPHLQPVFCCDDLVPAVPLSLRLGNNKNGPTQAFTTVPEMQMTNVIKYLGYCTAVYPEIFSDQDTLLLIVLLLKIHLETQLKSSPIVDLHVLVGNLLHNFRDWEIKMPELSLALRDISTHHHNYVKIVQLVPSTESRGRQLRGHLSLAFISKLLNENCPDIPLDYSAQMSLLCQCLSKMKPSALIRKMQSYNEESTQHNLDQEGYYLTYSLLTLVNAASSSDEGVSVQRTYLLKLCAALEKHIKCDIREDARYYYRTKVKDLVARIYGKWQEILHCSRPHQGKIHDYWDPLYDQSSPGSSQEECMEKPFADGNTLQLHCLDK</sequence>
<reference evidence="4" key="1">
    <citation type="journal article" date="2010" name="Science">
        <title>The genome of the Western clawed frog Xenopus tropicalis.</title>
        <authorList>
            <person name="Hellsten U."/>
            <person name="Harland R.M."/>
            <person name="Gilchrist M.J."/>
            <person name="Hendrix D."/>
            <person name="Jurka J."/>
            <person name="Kapitonov V."/>
            <person name="Ovcharenko I."/>
            <person name="Putnam N.H."/>
            <person name="Shu S."/>
            <person name="Taher L."/>
            <person name="Blitz I.L."/>
            <person name="Blumberg B."/>
            <person name="Dichmann D.S."/>
            <person name="Dubchak I."/>
            <person name="Amaya E."/>
            <person name="Detter J.C."/>
            <person name="Fletcher R."/>
            <person name="Gerhard D.S."/>
            <person name="Goodstein D."/>
            <person name="Graves T."/>
            <person name="Grigoriev I.V."/>
            <person name="Grimwood J."/>
            <person name="Kawashima T."/>
            <person name="Lindquist E."/>
            <person name="Lucas S.M."/>
            <person name="Mead P.E."/>
            <person name="Mitros T."/>
            <person name="Ogino H."/>
            <person name="Ohta Y."/>
            <person name="Poliakov A.V."/>
            <person name="Pollet N."/>
            <person name="Robert J."/>
            <person name="Salamov A."/>
            <person name="Sater A.K."/>
            <person name="Schmutz J."/>
            <person name="Terry A."/>
            <person name="Vize P.D."/>
            <person name="Warren W.C."/>
            <person name="Wells D."/>
            <person name="Wills A."/>
            <person name="Wilson R.K."/>
            <person name="Zimmerman L.B."/>
            <person name="Zorn A.M."/>
            <person name="Grainger R."/>
            <person name="Grammer T."/>
            <person name="Khokha M.K."/>
            <person name="Richardson P.M."/>
            <person name="Rokhsar D.S."/>
        </authorList>
    </citation>
    <scope>NUCLEOTIDE SEQUENCE [LARGE SCALE GENOMIC DNA]</scope>
    <source>
        <strain evidence="4">Nigerian</strain>
    </source>
</reference>
<dbReference type="GeneTree" id="ENSGT00530000064017"/>
<comment type="similarity">
    <text evidence="1">Belongs to the FAM178 family.</text>
</comment>
<dbReference type="CTD" id="55719"/>
<dbReference type="OrthoDB" id="6158547at2759"/>
<feature type="compositionally biased region" description="Low complexity" evidence="2">
    <location>
        <begin position="246"/>
        <end position="267"/>
    </location>
</feature>
<reference evidence="4" key="2">
    <citation type="submission" date="2011-06" db="UniProtKB">
        <authorList>
            <consortium name="Ensembl"/>
        </authorList>
    </citation>
    <scope>IDENTIFICATION</scope>
</reference>
<dbReference type="HOGENOM" id="CLU_024108_0_0_1"/>
<dbReference type="RefSeq" id="XP_002938768.2">
    <property type="nucleotide sequence ID" value="XM_002938722.5"/>
</dbReference>
<organism evidence="4">
    <name type="scientific">Xenopus tropicalis</name>
    <name type="common">Western clawed frog</name>
    <name type="synonym">Silurana tropicalis</name>
    <dbReference type="NCBI Taxonomy" id="8364"/>
    <lineage>
        <taxon>Eukaryota</taxon>
        <taxon>Metazoa</taxon>
        <taxon>Chordata</taxon>
        <taxon>Craniata</taxon>
        <taxon>Vertebrata</taxon>
        <taxon>Euteleostomi</taxon>
        <taxon>Amphibia</taxon>
        <taxon>Batrachia</taxon>
        <taxon>Anura</taxon>
        <taxon>Pipoidea</taxon>
        <taxon>Pipidae</taxon>
        <taxon>Xenopodinae</taxon>
        <taxon>Xenopus</taxon>
        <taxon>Silurana</taxon>
    </lineage>
</organism>
<keyword evidence="5" id="KW-1185">Reference proteome</keyword>
<evidence type="ECO:0000313" key="7">
    <source>
        <dbReference type="Xenbase" id="XB-GENE-487087"/>
    </source>
</evidence>
<feature type="compositionally biased region" description="Polar residues" evidence="2">
    <location>
        <begin position="1"/>
        <end position="13"/>
    </location>
</feature>
<feature type="region of interest" description="Disordered" evidence="2">
    <location>
        <begin position="233"/>
        <end position="267"/>
    </location>
</feature>
<feature type="domain" description="Coiled-coil SMC6 And NSE5 INteracting (CANIN)" evidence="3">
    <location>
        <begin position="339"/>
        <end position="703"/>
    </location>
</feature>
<dbReference type="OMA" id="NGSKECE"/>
<evidence type="ECO:0000256" key="2">
    <source>
        <dbReference type="SAM" id="MobiDB-lite"/>
    </source>
</evidence>
<evidence type="ECO:0000313" key="5">
    <source>
        <dbReference type="Proteomes" id="UP000008143"/>
    </source>
</evidence>
<dbReference type="Xenbase" id="XB-GENE-487087">
    <property type="gene designation" value="slf2"/>
</dbReference>
<dbReference type="GeneID" id="100038045"/>
<evidence type="ECO:0000256" key="1">
    <source>
        <dbReference type="ARBA" id="ARBA00010311"/>
    </source>
</evidence>
<reference evidence="6" key="3">
    <citation type="submission" date="2025-04" db="UniProtKB">
        <authorList>
            <consortium name="RefSeq"/>
        </authorList>
    </citation>
    <scope>IDENTIFICATION</scope>
    <source>
        <strain evidence="6">Nigerian</strain>
        <tissue evidence="6">Liver and blood</tissue>
    </source>
</reference>
<feature type="region of interest" description="Disordered" evidence="2">
    <location>
        <begin position="303"/>
        <end position="326"/>
    </location>
</feature>
<dbReference type="Pfam" id="PF14816">
    <property type="entry name" value="CANIN"/>
    <property type="match status" value="1"/>
</dbReference>
<feature type="compositionally biased region" description="Low complexity" evidence="2">
    <location>
        <begin position="306"/>
        <end position="326"/>
    </location>
</feature>
<name>F6ZZK7_XENTR</name>
<dbReference type="Proteomes" id="UP000008143">
    <property type="component" value="Chromosome 7"/>
</dbReference>
<dbReference type="AlphaFoldDB" id="F6ZZK7"/>
<dbReference type="PANTHER" id="PTHR16046:SF9">
    <property type="entry name" value="SMC5-SMC6 COMPLEX LOCALIZATION FACTOR PROTEIN 2"/>
    <property type="match status" value="1"/>
</dbReference>
<accession>F6ZZK7</accession>
<evidence type="ECO:0000313" key="6">
    <source>
        <dbReference type="RefSeq" id="XP_002938768.2"/>
    </source>
</evidence>
<evidence type="ECO:0000313" key="4">
    <source>
        <dbReference type="Ensembl" id="ENSXETP00000033286"/>
    </source>
</evidence>
<protein>
    <submittedName>
        <fullName evidence="4">SMC5-SMC6 complex localization factor 2</fullName>
    </submittedName>
    <submittedName>
        <fullName evidence="6">SMC5-SMC6 complex localization factor protein 2 isoform X1</fullName>
    </submittedName>
</protein>
<dbReference type="DNASU" id="779759"/>
<dbReference type="KEGG" id="xtr:100038045"/>
<dbReference type="AGR" id="Xenbase:XB-GENE-487087"/>
<proteinExistence type="inferred from homology"/>
<dbReference type="PaxDb" id="8364-ENSXETP00000011957"/>